<evidence type="ECO:0000313" key="3">
    <source>
        <dbReference type="EMBL" id="GAA3602775.1"/>
    </source>
</evidence>
<dbReference type="RefSeq" id="WP_231485092.1">
    <property type="nucleotide sequence ID" value="NZ_BAAAZO010000002.1"/>
</dbReference>
<dbReference type="PROSITE" id="PS50921">
    <property type="entry name" value="ANTAR"/>
    <property type="match status" value="1"/>
</dbReference>
<feature type="domain" description="ANTAR" evidence="2">
    <location>
        <begin position="19"/>
        <end position="80"/>
    </location>
</feature>
<evidence type="ECO:0000259" key="2">
    <source>
        <dbReference type="PROSITE" id="PS50921"/>
    </source>
</evidence>
<dbReference type="InterPro" id="IPR011006">
    <property type="entry name" value="CheY-like_superfamily"/>
</dbReference>
<proteinExistence type="predicted"/>
<keyword evidence="4" id="KW-1185">Reference proteome</keyword>
<name>A0ABP6Z9X5_9ACTN</name>
<dbReference type="Proteomes" id="UP001501074">
    <property type="component" value="Unassembled WGS sequence"/>
</dbReference>
<dbReference type="InterPro" id="IPR005561">
    <property type="entry name" value="ANTAR"/>
</dbReference>
<dbReference type="Pfam" id="PF03861">
    <property type="entry name" value="ANTAR"/>
    <property type="match status" value="1"/>
</dbReference>
<protein>
    <recommendedName>
        <fullName evidence="2">ANTAR domain-containing protein</fullName>
    </recommendedName>
</protein>
<accession>A0ABP6Z9X5</accession>
<feature type="region of interest" description="Disordered" evidence="1">
    <location>
        <begin position="93"/>
        <end position="118"/>
    </location>
</feature>
<gene>
    <name evidence="3" type="ORF">GCM10022223_18180</name>
</gene>
<dbReference type="Gene3D" id="1.10.10.10">
    <property type="entry name" value="Winged helix-like DNA-binding domain superfamily/Winged helix DNA-binding domain"/>
    <property type="match status" value="1"/>
</dbReference>
<dbReference type="SMART" id="SM01012">
    <property type="entry name" value="ANTAR"/>
    <property type="match status" value="1"/>
</dbReference>
<feature type="region of interest" description="Disordered" evidence="1">
    <location>
        <begin position="1"/>
        <end position="21"/>
    </location>
</feature>
<evidence type="ECO:0000256" key="1">
    <source>
        <dbReference type="SAM" id="MobiDB-lite"/>
    </source>
</evidence>
<evidence type="ECO:0000313" key="4">
    <source>
        <dbReference type="Proteomes" id="UP001501074"/>
    </source>
</evidence>
<dbReference type="SUPFAM" id="SSF52172">
    <property type="entry name" value="CheY-like"/>
    <property type="match status" value="1"/>
</dbReference>
<sequence length="118" mass="11915">MRDDGGALSSPGGLSDPEDDGLRQEILHLRTALESRDVIGQAKGVVRMLTGCGTSAAFEVLAAISQDSNRKLRDIAALIADSAAARTPLPAEVSSSWKSHTAAATAAAAGGGESLPGC</sequence>
<reference evidence="4" key="1">
    <citation type="journal article" date="2019" name="Int. J. Syst. Evol. Microbiol.">
        <title>The Global Catalogue of Microorganisms (GCM) 10K type strain sequencing project: providing services to taxonomists for standard genome sequencing and annotation.</title>
        <authorList>
            <consortium name="The Broad Institute Genomics Platform"/>
            <consortium name="The Broad Institute Genome Sequencing Center for Infectious Disease"/>
            <person name="Wu L."/>
            <person name="Ma J."/>
        </authorList>
    </citation>
    <scope>NUCLEOTIDE SEQUENCE [LARGE SCALE GENOMIC DNA]</scope>
    <source>
        <strain evidence="4">JCM 16902</strain>
    </source>
</reference>
<dbReference type="InterPro" id="IPR036388">
    <property type="entry name" value="WH-like_DNA-bd_sf"/>
</dbReference>
<organism evidence="3 4">
    <name type="scientific">Kineosporia mesophila</name>
    <dbReference type="NCBI Taxonomy" id="566012"/>
    <lineage>
        <taxon>Bacteria</taxon>
        <taxon>Bacillati</taxon>
        <taxon>Actinomycetota</taxon>
        <taxon>Actinomycetes</taxon>
        <taxon>Kineosporiales</taxon>
        <taxon>Kineosporiaceae</taxon>
        <taxon>Kineosporia</taxon>
    </lineage>
</organism>
<feature type="compositionally biased region" description="Gly residues" evidence="1">
    <location>
        <begin position="109"/>
        <end position="118"/>
    </location>
</feature>
<comment type="caution">
    <text evidence="3">The sequence shown here is derived from an EMBL/GenBank/DDBJ whole genome shotgun (WGS) entry which is preliminary data.</text>
</comment>
<dbReference type="EMBL" id="BAAAZO010000002">
    <property type="protein sequence ID" value="GAA3602775.1"/>
    <property type="molecule type" value="Genomic_DNA"/>
</dbReference>